<dbReference type="Proteomes" id="UP000243686">
    <property type="component" value="Unassembled WGS sequence"/>
</dbReference>
<feature type="non-terminal residue" evidence="1">
    <location>
        <position position="177"/>
    </location>
</feature>
<organism evidence="1 2">
    <name type="scientific">Opisthorchis viverrini</name>
    <name type="common">Southeast Asian liver fluke</name>
    <dbReference type="NCBI Taxonomy" id="6198"/>
    <lineage>
        <taxon>Eukaryota</taxon>
        <taxon>Metazoa</taxon>
        <taxon>Spiralia</taxon>
        <taxon>Lophotrochozoa</taxon>
        <taxon>Platyhelminthes</taxon>
        <taxon>Trematoda</taxon>
        <taxon>Digenea</taxon>
        <taxon>Opisthorchiida</taxon>
        <taxon>Opisthorchiata</taxon>
        <taxon>Opisthorchiidae</taxon>
        <taxon>Opisthorchis</taxon>
    </lineage>
</organism>
<evidence type="ECO:0000313" key="1">
    <source>
        <dbReference type="EMBL" id="OON22004.1"/>
    </source>
</evidence>
<gene>
    <name evidence="1" type="ORF">X801_02094</name>
</gene>
<name>A0A1S8X5K7_OPIVI</name>
<dbReference type="EMBL" id="KV891918">
    <property type="protein sequence ID" value="OON22004.1"/>
    <property type="molecule type" value="Genomic_DNA"/>
</dbReference>
<proteinExistence type="predicted"/>
<evidence type="ECO:0000313" key="2">
    <source>
        <dbReference type="Proteomes" id="UP000243686"/>
    </source>
</evidence>
<dbReference type="InterPro" id="IPR042171">
    <property type="entry name" value="Acyl-CoA_hotdog"/>
</dbReference>
<dbReference type="Gene3D" id="2.40.160.210">
    <property type="entry name" value="Acyl-CoA thioesterase, double hotdog domain"/>
    <property type="match status" value="1"/>
</dbReference>
<feature type="non-terminal residue" evidence="1">
    <location>
        <position position="1"/>
    </location>
</feature>
<reference evidence="1 2" key="1">
    <citation type="submission" date="2015-03" db="EMBL/GenBank/DDBJ databases">
        <title>Draft genome of the nematode, Opisthorchis viverrini.</title>
        <authorList>
            <person name="Mitreva M."/>
        </authorList>
    </citation>
    <scope>NUCLEOTIDE SEQUENCE [LARGE SCALE GENOMIC DNA]</scope>
    <source>
        <strain evidence="1">Khon Kaen</strain>
    </source>
</reference>
<protein>
    <submittedName>
        <fullName evidence="1">Uncharacterized protein</fullName>
    </submittedName>
</protein>
<accession>A0A1S8X5K7</accession>
<sequence length="177" mass="20192">SVKHPNEYRVRRFRDSRSFSHRLVEAFPLTEEINGDDSRPFFRMDCSFKSPEEDPACFVPPMPNVPTAEEVVDTQTFISRLNFFLKVDADFDGDCEVKAENQVYSQEDENSDGNTVDKYDDNAKNDGELHGFKVACEGNYDIDDDAEEEKRICGVCVHVDCSESRQAVEIIEAPHEP</sequence>
<keyword evidence="2" id="KW-1185">Reference proteome</keyword>
<dbReference type="AlphaFoldDB" id="A0A1S8X5K7"/>